<dbReference type="InterPro" id="IPR006176">
    <property type="entry name" value="3-OHacyl-CoA_DH_NAD-bd"/>
</dbReference>
<keyword evidence="9" id="KW-1185">Reference proteome</keyword>
<dbReference type="InterPro" id="IPR006168">
    <property type="entry name" value="G3P_DH_NAD-dep"/>
</dbReference>
<dbReference type="NCBIfam" id="NF006143">
    <property type="entry name" value="PRK08293.1"/>
    <property type="match status" value="1"/>
</dbReference>
<evidence type="ECO:0000313" key="8">
    <source>
        <dbReference type="EMBL" id="PWC01671.1"/>
    </source>
</evidence>
<evidence type="ECO:0000256" key="5">
    <source>
        <dbReference type="SAM" id="MobiDB-lite"/>
    </source>
</evidence>
<dbReference type="SUPFAM" id="SSF51735">
    <property type="entry name" value="NAD(P)-binding Rossmann-fold domains"/>
    <property type="match status" value="1"/>
</dbReference>
<dbReference type="GO" id="GO:0016616">
    <property type="term" value="F:oxidoreductase activity, acting on the CH-OH group of donors, NAD or NADP as acceptor"/>
    <property type="evidence" value="ECO:0007669"/>
    <property type="project" value="InterPro"/>
</dbReference>
<reference evidence="9" key="1">
    <citation type="submission" date="2018-04" db="EMBL/GenBank/DDBJ databases">
        <authorList>
            <person name="Liu S."/>
            <person name="Wang Z."/>
            <person name="Li J."/>
        </authorList>
    </citation>
    <scope>NUCLEOTIDE SEQUENCE [LARGE SCALE GENOMIC DNA]</scope>
    <source>
        <strain evidence="9">2189</strain>
    </source>
</reference>
<dbReference type="Pfam" id="PF00725">
    <property type="entry name" value="3HCDH"/>
    <property type="match status" value="1"/>
</dbReference>
<evidence type="ECO:0000259" key="6">
    <source>
        <dbReference type="Pfam" id="PF00725"/>
    </source>
</evidence>
<evidence type="ECO:0000259" key="7">
    <source>
        <dbReference type="Pfam" id="PF02737"/>
    </source>
</evidence>
<feature type="region of interest" description="Disordered" evidence="5">
    <location>
        <begin position="288"/>
        <end position="309"/>
    </location>
</feature>
<dbReference type="PANTHER" id="PTHR48075:SF5">
    <property type="entry name" value="3-HYDROXYBUTYRYL-COA DEHYDROGENASE"/>
    <property type="match status" value="1"/>
</dbReference>
<dbReference type="OrthoDB" id="9771883at2"/>
<accession>A0A2U1T6M8</accession>
<organism evidence="8 9">
    <name type="scientific">Corynebacterium yudongzhengii</name>
    <dbReference type="NCBI Taxonomy" id="2080740"/>
    <lineage>
        <taxon>Bacteria</taxon>
        <taxon>Bacillati</taxon>
        <taxon>Actinomycetota</taxon>
        <taxon>Actinomycetes</taxon>
        <taxon>Mycobacteriales</taxon>
        <taxon>Corynebacteriaceae</taxon>
        <taxon>Corynebacterium</taxon>
    </lineage>
</organism>
<dbReference type="Proteomes" id="UP000244989">
    <property type="component" value="Unassembled WGS sequence"/>
</dbReference>
<evidence type="ECO:0000256" key="1">
    <source>
        <dbReference type="ARBA" id="ARBA00005086"/>
    </source>
</evidence>
<dbReference type="InterPro" id="IPR008927">
    <property type="entry name" value="6-PGluconate_DH-like_C_sf"/>
</dbReference>
<dbReference type="Gene3D" id="1.10.1040.10">
    <property type="entry name" value="N-(1-d-carboxylethyl)-l-norvaline Dehydrogenase, domain 2"/>
    <property type="match status" value="1"/>
</dbReference>
<dbReference type="Pfam" id="PF02737">
    <property type="entry name" value="3HCDH_N"/>
    <property type="match status" value="1"/>
</dbReference>
<dbReference type="GO" id="GO:0006072">
    <property type="term" value="P:glycerol-3-phosphate metabolic process"/>
    <property type="evidence" value="ECO:0007669"/>
    <property type="project" value="InterPro"/>
</dbReference>
<dbReference type="PANTHER" id="PTHR48075">
    <property type="entry name" value="3-HYDROXYACYL-COA DEHYDROGENASE FAMILY PROTEIN"/>
    <property type="match status" value="1"/>
</dbReference>
<dbReference type="AlphaFoldDB" id="A0A2U1T6M8"/>
<dbReference type="GO" id="GO:0006631">
    <property type="term" value="P:fatty acid metabolic process"/>
    <property type="evidence" value="ECO:0007669"/>
    <property type="project" value="InterPro"/>
</dbReference>
<comment type="similarity">
    <text evidence="2">Belongs to the 3-hydroxyacyl-CoA dehydrogenase family.</text>
</comment>
<gene>
    <name evidence="8" type="ORF">DF222_06045</name>
</gene>
<dbReference type="InterPro" id="IPR013328">
    <property type="entry name" value="6PGD_dom2"/>
</dbReference>
<dbReference type="SUPFAM" id="SSF48179">
    <property type="entry name" value="6-phosphogluconate dehydrogenase C-terminal domain-like"/>
    <property type="match status" value="1"/>
</dbReference>
<dbReference type="GO" id="GO:0070403">
    <property type="term" value="F:NAD+ binding"/>
    <property type="evidence" value="ECO:0007669"/>
    <property type="project" value="InterPro"/>
</dbReference>
<dbReference type="InterPro" id="IPR022694">
    <property type="entry name" value="3-OHacyl-CoA_DH"/>
</dbReference>
<feature type="domain" description="3-hydroxyacyl-CoA dehydrogenase C-terminal" evidence="6">
    <location>
        <begin position="190"/>
        <end position="285"/>
    </location>
</feature>
<dbReference type="KEGG" id="cyz:C3B44_07525"/>
<feature type="site" description="Important for catalytic activity" evidence="4">
    <location>
        <position position="143"/>
    </location>
</feature>
<dbReference type="EMBL" id="QEEZ01000009">
    <property type="protein sequence ID" value="PWC01671.1"/>
    <property type="molecule type" value="Genomic_DNA"/>
</dbReference>
<proteinExistence type="inferred from homology"/>
<name>A0A2U1T6M8_9CORY</name>
<dbReference type="Gene3D" id="3.40.50.720">
    <property type="entry name" value="NAD(P)-binding Rossmann-like Domain"/>
    <property type="match status" value="1"/>
</dbReference>
<keyword evidence="3" id="KW-0560">Oxidoreductase</keyword>
<comment type="pathway">
    <text evidence="1">Lipid metabolism; butanoate metabolism.</text>
</comment>
<dbReference type="PIRSF" id="PIRSF000105">
    <property type="entry name" value="HCDH"/>
    <property type="match status" value="1"/>
</dbReference>
<dbReference type="PRINTS" id="PR00077">
    <property type="entry name" value="GPDHDRGNASE"/>
</dbReference>
<dbReference type="InterPro" id="IPR036291">
    <property type="entry name" value="NAD(P)-bd_dom_sf"/>
</dbReference>
<evidence type="ECO:0000313" key="9">
    <source>
        <dbReference type="Proteomes" id="UP000244989"/>
    </source>
</evidence>
<dbReference type="RefSeq" id="WP_108431837.1">
    <property type="nucleotide sequence ID" value="NZ_CP026947.1"/>
</dbReference>
<dbReference type="InterPro" id="IPR006108">
    <property type="entry name" value="3HC_DH_C"/>
</dbReference>
<comment type="caution">
    <text evidence="8">The sequence shown here is derived from an EMBL/GenBank/DDBJ whole genome shotgun (WGS) entry which is preliminary data.</text>
</comment>
<feature type="domain" description="3-hydroxyacyl-CoA dehydrogenase NAD binding" evidence="7">
    <location>
        <begin position="6"/>
        <end position="186"/>
    </location>
</feature>
<evidence type="ECO:0000256" key="2">
    <source>
        <dbReference type="ARBA" id="ARBA00009463"/>
    </source>
</evidence>
<evidence type="ECO:0000256" key="3">
    <source>
        <dbReference type="ARBA" id="ARBA00023002"/>
    </source>
</evidence>
<evidence type="ECO:0000256" key="4">
    <source>
        <dbReference type="PIRSR" id="PIRSR000105-1"/>
    </source>
</evidence>
<protein>
    <submittedName>
        <fullName evidence="8">3-hydroxyacyl-CoA dehydrogenase</fullName>
    </submittedName>
</protein>
<sequence length="309" mass="34106">MTDIKNVTILGAGNLGAQIAMFAAYNGKNVISYDINDDALKAAAGRFDTIGKNYLNDLEDATEEKVSEARSRLTQTADLVEAAKDADLIIEAVPENTDIKNETYSKLAELMPEKTILATNSSTLRPSDFAELTGRPDKYLAMHFANNIHLVNIVEVMPTAKTDPEIFRTAVDVAPEIGMVPIELNKEHPGYVINTLLIPWLDSGALLWTRNITDVETIEKVASTITRGDMFTPFYIFDRIGFGVAYHITANNKDNPDSQEMARRLKWGLDNGYVGTESGKGFYTYDADGNRTGLSDFATRDWSTESDAD</sequence>